<accession>A0A6A8LQ75</accession>
<dbReference type="Pfam" id="PF09693">
    <property type="entry name" value="Phage_XkdX"/>
    <property type="match status" value="1"/>
</dbReference>
<dbReference type="RefSeq" id="WP_154303291.1">
    <property type="nucleotide sequence ID" value="NZ_WKKV01000014.1"/>
</dbReference>
<dbReference type="EMBL" id="WKKV01000014">
    <property type="protein sequence ID" value="MSE04059.1"/>
    <property type="molecule type" value="Genomic_DNA"/>
</dbReference>
<dbReference type="NCBIfam" id="TIGR01669">
    <property type="entry name" value="phage_XkdX"/>
    <property type="match status" value="1"/>
</dbReference>
<evidence type="ECO:0000313" key="1">
    <source>
        <dbReference type="EMBL" id="MSE04059.1"/>
    </source>
</evidence>
<dbReference type="AlphaFoldDB" id="A0A6A8LQ75"/>
<proteinExistence type="predicted"/>
<name>A0A6A8LQ75_BACVE</name>
<protein>
    <submittedName>
        <fullName evidence="1">XkdX family protein</fullName>
    </submittedName>
</protein>
<comment type="caution">
    <text evidence="1">The sequence shown here is derived from an EMBL/GenBank/DDBJ whole genome shotgun (WGS) entry which is preliminary data.</text>
</comment>
<organism evidence="1">
    <name type="scientific">Bacillus velezensis</name>
    <dbReference type="NCBI Taxonomy" id="492670"/>
    <lineage>
        <taxon>Bacteria</taxon>
        <taxon>Bacillati</taxon>
        <taxon>Bacillota</taxon>
        <taxon>Bacilli</taxon>
        <taxon>Bacillales</taxon>
        <taxon>Bacillaceae</taxon>
        <taxon>Bacillus</taxon>
        <taxon>Bacillus amyloliquefaciens group</taxon>
    </lineage>
</organism>
<gene>
    <name evidence="1" type="ORF">GKC39_18625</name>
</gene>
<reference evidence="1" key="1">
    <citation type="submission" date="2019-11" db="EMBL/GenBank/DDBJ databases">
        <title>Draft Genome Sequence of Plant Growth-Promoting Rhizosphere-Associated Bacteria.</title>
        <authorList>
            <person name="Vasilyev I.Y."/>
            <person name="Radchenko V."/>
            <person name="Ilnitskaya E.V."/>
        </authorList>
    </citation>
    <scope>NUCLEOTIDE SEQUENCE</scope>
    <source>
        <strain evidence="1">VRA_517_n</strain>
    </source>
</reference>
<sequence>MNYWVLALYYKWATPEMVKKAIYYDDCSAADLQQGVEKKLVTPQQYIEITGKAL</sequence>
<dbReference type="InterPro" id="IPR010022">
    <property type="entry name" value="XkdX"/>
</dbReference>